<feature type="compositionally biased region" description="Low complexity" evidence="1">
    <location>
        <begin position="781"/>
        <end position="791"/>
    </location>
</feature>
<accession>A0A422PT24</accession>
<keyword evidence="4" id="KW-1185">Reference proteome</keyword>
<reference evidence="3 4" key="1">
    <citation type="journal article" date="2018" name="BMC Genomics">
        <title>Genomic comparison of Trypanosoma conorhini and Trypanosoma rangeli to Trypanosoma cruzi strains of high and low virulence.</title>
        <authorList>
            <person name="Bradwell K.R."/>
            <person name="Koparde V.N."/>
            <person name="Matveyev A.V."/>
            <person name="Serrano M.G."/>
            <person name="Alves J.M."/>
            <person name="Parikh H."/>
            <person name="Huang B."/>
            <person name="Lee V."/>
            <person name="Espinosa-Alvarez O."/>
            <person name="Ortiz P.A."/>
            <person name="Costa-Martins A.G."/>
            <person name="Teixeira M.M."/>
            <person name="Buck G.A."/>
        </authorList>
    </citation>
    <scope>NUCLEOTIDE SEQUENCE [LARGE SCALE GENOMIC DNA]</scope>
    <source>
        <strain evidence="3 4">025E</strain>
    </source>
</reference>
<feature type="compositionally biased region" description="Basic and acidic residues" evidence="1">
    <location>
        <begin position="376"/>
        <end position="391"/>
    </location>
</feature>
<feature type="domain" description="Centrosomal protein CEP104 N-terminal" evidence="2">
    <location>
        <begin position="49"/>
        <end position="172"/>
    </location>
</feature>
<feature type="region of interest" description="Disordered" evidence="1">
    <location>
        <begin position="192"/>
        <end position="243"/>
    </location>
</feature>
<name>A0A422PT24_9TRYP</name>
<feature type="region of interest" description="Disordered" evidence="1">
    <location>
        <begin position="370"/>
        <end position="443"/>
    </location>
</feature>
<feature type="compositionally biased region" description="Low complexity" evidence="1">
    <location>
        <begin position="421"/>
        <end position="431"/>
    </location>
</feature>
<protein>
    <recommendedName>
        <fullName evidence="2">Centrosomal protein CEP104 N-terminal domain-containing protein</fullName>
    </recommendedName>
</protein>
<dbReference type="SUPFAM" id="SSF48371">
    <property type="entry name" value="ARM repeat"/>
    <property type="match status" value="1"/>
</dbReference>
<feature type="region of interest" description="Disordered" evidence="1">
    <location>
        <begin position="765"/>
        <end position="817"/>
    </location>
</feature>
<dbReference type="Gene3D" id="1.25.10.10">
    <property type="entry name" value="Leucine-rich Repeat Variant"/>
    <property type="match status" value="1"/>
</dbReference>
<dbReference type="Pfam" id="PF21038">
    <property type="entry name" value="CEP104_N"/>
    <property type="match status" value="1"/>
</dbReference>
<dbReference type="InterPro" id="IPR016024">
    <property type="entry name" value="ARM-type_fold"/>
</dbReference>
<proteinExistence type="predicted"/>
<comment type="caution">
    <text evidence="3">The sequence shown here is derived from an EMBL/GenBank/DDBJ whole genome shotgun (WGS) entry which is preliminary data.</text>
</comment>
<dbReference type="GeneID" id="40317228"/>
<dbReference type="OrthoDB" id="66599at2759"/>
<dbReference type="Proteomes" id="UP000284403">
    <property type="component" value="Unassembled WGS sequence"/>
</dbReference>
<sequence length="817" mass="89897">MEQRVPYDVVYCTSQDDECPIEELERESPPRAAEAVGAAAAAMLRSCRGWQSARNAKMPQAIVLRFPGNVELTQLRILSHECKIASKVEVRLFALKGKQMEMDPPSFHTVHFTKLGVVDFNSNEQSQYRSKERKTIHMRAVAYFVKLLFHAPHRNAQNVFNQVGVYSIECSGRILARVPHHADQALLLGSSRAGGGDVAPPSQSAERSQRAALDTARSPPQPQPQPRELSHSPPTTPARDIIPHANDAPAFRSVRILEFEEFFLRRSEELLALKDQAVAVEDFDIAKQCRDRLNLMNRRSKRIYQIEQDKVQAIIEEDFDAAKEAKRVMDAMIERVYKDAQLPQPRPDFDQYACVGDTFGESLPPRVLQEAVAEVSEGRRSRDKSRGDAHSRGGSTDDGGGSREADADACDAKRQERREGSNGCNSDSDGGVATGVDESEENAEPLVSNYAQRMADMVREITNEIDRLDPPPGPDDDEDTNTPKVEEAKLQPWERRVAQAIMAASSDTEGPKVLSPYVRNTREALDLVGAVGTFTACCLFSRRFKLREAALDVLMDQMTELYQATPSLIEEVVLRFLDLDGHGLQDMIPNVVAASCAFVRMVLADEHNCLSNVLAPVVNLLPRLLCCAADANPRVREEALTTLTLCIKTPSLTNPTILTAVLAEPVDRERRRLPSSGRRVQVARLTVFEQLATAGRMGLRAHTDNVWKKLLLPCINHQSREVRDLAVSITTALVQERKVVLTGKRVLAIDNAAIREQIKAAVAEANPTAPSPPGVPSDAVGTAATAGAKGKATSEADLQRNRRARSTASGVSRGVVA</sequence>
<dbReference type="Pfam" id="PF21040">
    <property type="entry name" value="CEP104-like_TOG"/>
    <property type="match status" value="1"/>
</dbReference>
<evidence type="ECO:0000259" key="2">
    <source>
        <dbReference type="Pfam" id="PF21038"/>
    </source>
</evidence>
<dbReference type="GO" id="GO:0005929">
    <property type="term" value="C:cilium"/>
    <property type="evidence" value="ECO:0007669"/>
    <property type="project" value="TreeGrafter"/>
</dbReference>
<dbReference type="InterPro" id="IPR052607">
    <property type="entry name" value="CEP104-like"/>
</dbReference>
<evidence type="ECO:0000313" key="4">
    <source>
        <dbReference type="Proteomes" id="UP000284403"/>
    </source>
</evidence>
<organism evidence="3 4">
    <name type="scientific">Trypanosoma conorhini</name>
    <dbReference type="NCBI Taxonomy" id="83891"/>
    <lineage>
        <taxon>Eukaryota</taxon>
        <taxon>Discoba</taxon>
        <taxon>Euglenozoa</taxon>
        <taxon>Kinetoplastea</taxon>
        <taxon>Metakinetoplastina</taxon>
        <taxon>Trypanosomatida</taxon>
        <taxon>Trypanosomatidae</taxon>
        <taxon>Trypanosoma</taxon>
    </lineage>
</organism>
<dbReference type="PANTHER" id="PTHR13371:SF3">
    <property type="entry name" value="TOG DOMAIN-CONTAINING PROTEIN"/>
    <property type="match status" value="1"/>
</dbReference>
<dbReference type="RefSeq" id="XP_029229365.1">
    <property type="nucleotide sequence ID" value="XM_029370535.1"/>
</dbReference>
<dbReference type="InterPro" id="IPR011989">
    <property type="entry name" value="ARM-like"/>
</dbReference>
<evidence type="ECO:0000313" key="3">
    <source>
        <dbReference type="EMBL" id="RNF20912.1"/>
    </source>
</evidence>
<gene>
    <name evidence="3" type="ORF">Tco025E_03617</name>
</gene>
<evidence type="ECO:0000256" key="1">
    <source>
        <dbReference type="SAM" id="MobiDB-lite"/>
    </source>
</evidence>
<dbReference type="EMBL" id="MKKU01000168">
    <property type="protein sequence ID" value="RNF20912.1"/>
    <property type="molecule type" value="Genomic_DNA"/>
</dbReference>
<dbReference type="AlphaFoldDB" id="A0A422PT24"/>
<feature type="compositionally biased region" description="Basic and acidic residues" evidence="1">
    <location>
        <begin position="400"/>
        <end position="420"/>
    </location>
</feature>
<dbReference type="InterPro" id="IPR048739">
    <property type="entry name" value="CEP104_N"/>
</dbReference>
<dbReference type="PANTHER" id="PTHR13371">
    <property type="entry name" value="GLYCINE-, GLUTAMATE-, THIENYLCYCLOHEXYLPIPERIDINE-BINDING PROTEIN"/>
    <property type="match status" value="1"/>
</dbReference>